<dbReference type="CDD" id="cd04080">
    <property type="entry name" value="CBM6_cellulase-like"/>
    <property type="match status" value="3"/>
</dbReference>
<dbReference type="PROSITE" id="PS51175">
    <property type="entry name" value="CBM6"/>
    <property type="match status" value="3"/>
</dbReference>
<evidence type="ECO:0000256" key="1">
    <source>
        <dbReference type="ARBA" id="ARBA00009865"/>
    </source>
</evidence>
<dbReference type="Pfam" id="PF03422">
    <property type="entry name" value="CBM_6"/>
    <property type="match status" value="3"/>
</dbReference>
<keyword evidence="3" id="KW-0732">Signal</keyword>
<dbReference type="SMART" id="SM00606">
    <property type="entry name" value="CBD_IV"/>
    <property type="match status" value="3"/>
</dbReference>
<evidence type="ECO:0000313" key="8">
    <source>
        <dbReference type="Proteomes" id="UP001214017"/>
    </source>
</evidence>
<comment type="similarity">
    <text evidence="1">Belongs to the glycosyl hydrolase 43 family.</text>
</comment>
<evidence type="ECO:0000256" key="2">
    <source>
        <dbReference type="ARBA" id="ARBA00022651"/>
    </source>
</evidence>
<dbReference type="EMBL" id="JAQNWR010000006">
    <property type="protein sequence ID" value="MDC2408397.1"/>
    <property type="molecule type" value="Genomic_DNA"/>
</dbReference>
<name>A0A3D2LZH8_BACOV</name>
<comment type="caution">
    <text evidence="7">The sequence shown here is derived from an EMBL/GenBank/DDBJ whole genome shotgun (WGS) entry which is preliminary data.</text>
</comment>
<dbReference type="InterPro" id="IPR006710">
    <property type="entry name" value="Glyco_hydro_43"/>
</dbReference>
<keyword evidence="4" id="KW-0378">Hydrolase</keyword>
<evidence type="ECO:0000313" key="7">
    <source>
        <dbReference type="EMBL" id="MDC2408397.1"/>
    </source>
</evidence>
<sequence>MRNKLLFALKCSLPLFIGGMVLNSCKDDSPVSGFKEEEGEYVYDYDRYEDGMSAEEFLANYQGIPFKKDQEGNSLLIISGEPATVEAEDFDDGGEGVSFHFQNAGYGGYDYREEKGVAVSKSGDVVNIGNVSSDDWLCYTLQVTEAGAYSIDTYCVTANGKISFYFEIDGRAAGQIVEAPEDDWNVFTHSVKVTDVQLSEGKHVLKWFTTGGINLDKFVITRTGEYTGEQIGNSLFTYPRYGTYEHNPLFVDFKSEMYNTPFVGTLYTADPSAHVWDDGRLYVYASHDMEPPVGCDRMDRYHVFSTTDMKNWTDHGEIMNSATVKAQTGLGIDGFMWAPDCVYNKEEQLYYLYFPHMIDEATWRIFVATSREPAAKFRVKGVIEGIPSTIDPCVFVDDDGQPYIYTSGAGQGCWGGKLRKDDWTTLDGTMTPLKGFTDFHEAPWMHKYKGKYYLSHSDNHASTQGGNQMQYSVSDNPLGPFTPCGVYMYPQGEETAHGSIVEYNGKWYSFYHTSNHSGRGGLRSVCVDPIEYDLKGNLKVVKNWGRPYGNRAVEIGLNKQTIIQAENYNMGGQHTAYYKNPKTGTRMDVKTENGIGFLSSMKGGEWVRYTFNVSEAGRYGITFRVRQKRNGGKFRVAVNGVYKTNDIVLNGGVNTWIESYVYPVELQEGEQYIDIRIKSGDLDIDWIRFGEGASLIPGIIQAEDYDDGGYSFKQGEFGNFKSYRKDKGVAISASDGVVHISNTSVGDWLQYTFTTQGGAFEIRVRASAERDGIFSLSFDDGKPLSNVAVSTGGWTTYQEFIGAKVNLTPGKHTMKIHIVNPLNLDSFEFR</sequence>
<proteinExistence type="inferred from homology"/>
<dbReference type="InterPro" id="IPR023296">
    <property type="entry name" value="Glyco_hydro_beta-prop_sf"/>
</dbReference>
<dbReference type="SUPFAM" id="SSF75005">
    <property type="entry name" value="Arabinanase/levansucrase/invertase"/>
    <property type="match status" value="1"/>
</dbReference>
<keyword evidence="5" id="KW-0119">Carbohydrate metabolism</keyword>
<accession>A0A3D2LZH8</accession>
<dbReference type="GO" id="GO:0030246">
    <property type="term" value="F:carbohydrate binding"/>
    <property type="evidence" value="ECO:0007669"/>
    <property type="project" value="InterPro"/>
</dbReference>
<dbReference type="InterPro" id="IPR006584">
    <property type="entry name" value="Cellulose-bd_IV"/>
</dbReference>
<dbReference type="Gene3D" id="2.60.120.260">
    <property type="entry name" value="Galactose-binding domain-like"/>
    <property type="match status" value="3"/>
</dbReference>
<keyword evidence="6" id="KW-0326">Glycosidase</keyword>
<dbReference type="GO" id="GO:0045493">
    <property type="term" value="P:xylan catabolic process"/>
    <property type="evidence" value="ECO:0007669"/>
    <property type="project" value="UniProtKB-KW"/>
</dbReference>
<gene>
    <name evidence="7" type="ORF">PO240_10985</name>
</gene>
<dbReference type="InterPro" id="IPR005084">
    <property type="entry name" value="CBM6"/>
</dbReference>
<evidence type="ECO:0000256" key="3">
    <source>
        <dbReference type="ARBA" id="ARBA00022729"/>
    </source>
</evidence>
<dbReference type="PANTHER" id="PTHR43772:SF2">
    <property type="entry name" value="PUTATIVE (AFU_ORTHOLOGUE AFUA_2G04480)-RELATED"/>
    <property type="match status" value="1"/>
</dbReference>
<evidence type="ECO:0000256" key="5">
    <source>
        <dbReference type="ARBA" id="ARBA00023277"/>
    </source>
</evidence>
<keyword evidence="2" id="KW-0624">Polysaccharide degradation</keyword>
<dbReference type="Pfam" id="PF04616">
    <property type="entry name" value="Glyco_hydro_43"/>
    <property type="match status" value="1"/>
</dbReference>
<dbReference type="InterPro" id="IPR052176">
    <property type="entry name" value="Glycosyl_Hydrlase_43_Enz"/>
</dbReference>
<keyword evidence="2" id="KW-0858">Xylan degradation</keyword>
<dbReference type="Proteomes" id="UP001214017">
    <property type="component" value="Unassembled WGS sequence"/>
</dbReference>
<evidence type="ECO:0000256" key="6">
    <source>
        <dbReference type="ARBA" id="ARBA00023295"/>
    </source>
</evidence>
<evidence type="ECO:0000256" key="4">
    <source>
        <dbReference type="ARBA" id="ARBA00022801"/>
    </source>
</evidence>
<dbReference type="CDD" id="cd08990">
    <property type="entry name" value="GH43_AXH_like"/>
    <property type="match status" value="1"/>
</dbReference>
<dbReference type="Gene3D" id="2.115.10.20">
    <property type="entry name" value="Glycosyl hydrolase domain, family 43"/>
    <property type="match status" value="1"/>
</dbReference>
<dbReference type="GO" id="GO:0004553">
    <property type="term" value="F:hydrolase activity, hydrolyzing O-glycosyl compounds"/>
    <property type="evidence" value="ECO:0007669"/>
    <property type="project" value="InterPro"/>
</dbReference>
<protein>
    <submittedName>
        <fullName evidence="7">Family 43 glycosylhydrolase</fullName>
    </submittedName>
</protein>
<reference evidence="7" key="1">
    <citation type="submission" date="2022-10" db="EMBL/GenBank/DDBJ databases">
        <title>Human gut microbiome strain richness.</title>
        <authorList>
            <person name="Chen-Liaw A."/>
        </authorList>
    </citation>
    <scope>NUCLEOTIDE SEQUENCE</scope>
    <source>
        <strain evidence="7">F7_m1001271B151109d0_201107</strain>
    </source>
</reference>
<dbReference type="AlphaFoldDB" id="A0A3D2LZH8"/>
<dbReference type="RefSeq" id="WP_004321589.1">
    <property type="nucleotide sequence ID" value="NZ_BAABYJ010000001.1"/>
</dbReference>
<dbReference type="PANTHER" id="PTHR43772">
    <property type="entry name" value="ENDO-1,4-BETA-XYLANASE"/>
    <property type="match status" value="1"/>
</dbReference>
<dbReference type="SUPFAM" id="SSF49785">
    <property type="entry name" value="Galactose-binding domain-like"/>
    <property type="match status" value="3"/>
</dbReference>
<organism evidence="7 8">
    <name type="scientific">Bacteroides ovatus</name>
    <dbReference type="NCBI Taxonomy" id="28116"/>
    <lineage>
        <taxon>Bacteria</taxon>
        <taxon>Pseudomonadati</taxon>
        <taxon>Bacteroidota</taxon>
        <taxon>Bacteroidia</taxon>
        <taxon>Bacteroidales</taxon>
        <taxon>Bacteroidaceae</taxon>
        <taxon>Bacteroides</taxon>
    </lineage>
</organism>
<dbReference type="InterPro" id="IPR008979">
    <property type="entry name" value="Galactose-bd-like_sf"/>
</dbReference>